<dbReference type="Gene3D" id="2.60.120.10">
    <property type="entry name" value="Jelly Rolls"/>
    <property type="match status" value="1"/>
</dbReference>
<organism evidence="3 4">
    <name type="scientific">Blastomonas natatoria</name>
    <dbReference type="NCBI Taxonomy" id="34015"/>
    <lineage>
        <taxon>Bacteria</taxon>
        <taxon>Pseudomonadati</taxon>
        <taxon>Pseudomonadota</taxon>
        <taxon>Alphaproteobacteria</taxon>
        <taxon>Sphingomonadales</taxon>
        <taxon>Sphingomonadaceae</taxon>
        <taxon>Blastomonas</taxon>
    </lineage>
</organism>
<dbReference type="AlphaFoldDB" id="A0A2V3UNY5"/>
<keyword evidence="4" id="KW-1185">Reference proteome</keyword>
<accession>A0A2V3UNY5</accession>
<reference evidence="3 4" key="1">
    <citation type="submission" date="2018-05" db="EMBL/GenBank/DDBJ databases">
        <title>Genomic Encyclopedia of Type Strains, Phase IV (KMG-IV): sequencing the most valuable type-strain genomes for metagenomic binning, comparative biology and taxonomic classification.</title>
        <authorList>
            <person name="Goeker M."/>
        </authorList>
    </citation>
    <scope>NUCLEOTIDE SEQUENCE [LARGE SCALE GENOMIC DNA]</scope>
    <source>
        <strain evidence="3 4">DSM 3183</strain>
    </source>
</reference>
<dbReference type="EMBL" id="QJJM01000019">
    <property type="protein sequence ID" value="PXW68204.1"/>
    <property type="molecule type" value="Genomic_DNA"/>
</dbReference>
<feature type="domain" description="TehB/YeaR-like" evidence="2">
    <location>
        <begin position="8"/>
        <end position="81"/>
    </location>
</feature>
<feature type="region of interest" description="Disordered" evidence="1">
    <location>
        <begin position="1"/>
        <end position="27"/>
    </location>
</feature>
<protein>
    <submittedName>
        <fullName evidence="3">Tellurite resistance-related uncharacterized protein</fullName>
    </submittedName>
</protein>
<sequence length="101" mass="11308">MTLTPYASSPVFDDQSLPDKLRNDHRTKDGTWGLLRVLEGEVRLIFTEPHREVLVTPDMPAPIAPLATHYVVPLGKMTMQVEFYRSEPVLDGDQMTEPSGG</sequence>
<dbReference type="InterPro" id="IPR015392">
    <property type="entry name" value="TehB/YeaR-like_dom"/>
</dbReference>
<dbReference type="Proteomes" id="UP000248014">
    <property type="component" value="Unassembled WGS sequence"/>
</dbReference>
<name>A0A2V3UNY5_9SPHN</name>
<dbReference type="OrthoDB" id="7282222at2"/>
<evidence type="ECO:0000313" key="3">
    <source>
        <dbReference type="EMBL" id="PXW68204.1"/>
    </source>
</evidence>
<gene>
    <name evidence="3" type="ORF">C7451_11911</name>
</gene>
<evidence type="ECO:0000256" key="1">
    <source>
        <dbReference type="SAM" id="MobiDB-lite"/>
    </source>
</evidence>
<proteinExistence type="predicted"/>
<dbReference type="RefSeq" id="WP_110300254.1">
    <property type="nucleotide sequence ID" value="NZ_QJJM01000019.1"/>
</dbReference>
<evidence type="ECO:0000259" key="2">
    <source>
        <dbReference type="Pfam" id="PF09313"/>
    </source>
</evidence>
<evidence type="ECO:0000313" key="4">
    <source>
        <dbReference type="Proteomes" id="UP000248014"/>
    </source>
</evidence>
<dbReference type="InterPro" id="IPR014710">
    <property type="entry name" value="RmlC-like_jellyroll"/>
</dbReference>
<dbReference type="SUPFAM" id="SSF51197">
    <property type="entry name" value="Clavaminate synthase-like"/>
    <property type="match status" value="1"/>
</dbReference>
<comment type="caution">
    <text evidence="3">The sequence shown here is derived from an EMBL/GenBank/DDBJ whole genome shotgun (WGS) entry which is preliminary data.</text>
</comment>
<feature type="compositionally biased region" description="Basic and acidic residues" evidence="1">
    <location>
        <begin position="17"/>
        <end position="27"/>
    </location>
</feature>
<dbReference type="Pfam" id="PF09313">
    <property type="entry name" value="TehB-like"/>
    <property type="match status" value="1"/>
</dbReference>